<keyword evidence="3" id="KW-1185">Reference proteome</keyword>
<organism evidence="2 3">
    <name type="scientific">Trema orientale</name>
    <name type="common">Charcoal tree</name>
    <name type="synonym">Celtis orientalis</name>
    <dbReference type="NCBI Taxonomy" id="63057"/>
    <lineage>
        <taxon>Eukaryota</taxon>
        <taxon>Viridiplantae</taxon>
        <taxon>Streptophyta</taxon>
        <taxon>Embryophyta</taxon>
        <taxon>Tracheophyta</taxon>
        <taxon>Spermatophyta</taxon>
        <taxon>Magnoliopsida</taxon>
        <taxon>eudicotyledons</taxon>
        <taxon>Gunneridae</taxon>
        <taxon>Pentapetalae</taxon>
        <taxon>rosids</taxon>
        <taxon>fabids</taxon>
        <taxon>Rosales</taxon>
        <taxon>Cannabaceae</taxon>
        <taxon>Trema</taxon>
    </lineage>
</organism>
<feature type="domain" description="DNA2/NAM7 helicase helicase" evidence="1">
    <location>
        <begin position="4"/>
        <end position="214"/>
    </location>
</feature>
<dbReference type="AlphaFoldDB" id="A0A2P5EG91"/>
<dbReference type="PANTHER" id="PTHR10887">
    <property type="entry name" value="DNA2/NAM7 HELICASE FAMILY"/>
    <property type="match status" value="1"/>
</dbReference>
<dbReference type="Proteomes" id="UP000237000">
    <property type="component" value="Unassembled WGS sequence"/>
</dbReference>
<dbReference type="InterPro" id="IPR045055">
    <property type="entry name" value="DNA2/NAM7-like"/>
</dbReference>
<name>A0A2P5EG91_TREOI</name>
<gene>
    <name evidence="2" type="ORF">TorRG33x02_196300</name>
</gene>
<dbReference type="Pfam" id="PF13086">
    <property type="entry name" value="AAA_11"/>
    <property type="match status" value="1"/>
</dbReference>
<dbReference type="STRING" id="63057.A0A2P5EG91"/>
<dbReference type="EMBL" id="JXTC01000160">
    <property type="protein sequence ID" value="PON84563.1"/>
    <property type="molecule type" value="Genomic_DNA"/>
</dbReference>
<dbReference type="InParanoid" id="A0A2P5EG91"/>
<protein>
    <recommendedName>
        <fullName evidence="1">DNA2/NAM7 helicase helicase domain-containing protein</fullName>
    </recommendedName>
</protein>
<proteinExistence type="predicted"/>
<reference evidence="3" key="1">
    <citation type="submission" date="2016-06" db="EMBL/GenBank/DDBJ databases">
        <title>Parallel loss of symbiosis genes in relatives of nitrogen-fixing non-legume Parasponia.</title>
        <authorList>
            <person name="Van Velzen R."/>
            <person name="Holmer R."/>
            <person name="Bu F."/>
            <person name="Rutten L."/>
            <person name="Van Zeijl A."/>
            <person name="Liu W."/>
            <person name="Santuari L."/>
            <person name="Cao Q."/>
            <person name="Sharma T."/>
            <person name="Shen D."/>
            <person name="Roswanjaya Y."/>
            <person name="Wardhani T."/>
            <person name="Kalhor M.S."/>
            <person name="Jansen J."/>
            <person name="Van den Hoogen J."/>
            <person name="Gungor B."/>
            <person name="Hartog M."/>
            <person name="Hontelez J."/>
            <person name="Verver J."/>
            <person name="Yang W.-C."/>
            <person name="Schijlen E."/>
            <person name="Repin R."/>
            <person name="Schilthuizen M."/>
            <person name="Schranz E."/>
            <person name="Heidstra R."/>
            <person name="Miyata K."/>
            <person name="Fedorova E."/>
            <person name="Kohlen W."/>
            <person name="Bisseling T."/>
            <person name="Smit S."/>
            <person name="Geurts R."/>
        </authorList>
    </citation>
    <scope>NUCLEOTIDE SEQUENCE [LARGE SCALE GENOMIC DNA]</scope>
    <source>
        <strain evidence="3">cv. RG33-2</strain>
    </source>
</reference>
<comment type="caution">
    <text evidence="2">The sequence shown here is derived from an EMBL/GenBank/DDBJ whole genome shotgun (WGS) entry which is preliminary data.</text>
</comment>
<evidence type="ECO:0000313" key="2">
    <source>
        <dbReference type="EMBL" id="PON84563.1"/>
    </source>
</evidence>
<dbReference type="Gene3D" id="3.40.50.300">
    <property type="entry name" value="P-loop containing nucleotide triphosphate hydrolases"/>
    <property type="match status" value="1"/>
</dbReference>
<evidence type="ECO:0000313" key="3">
    <source>
        <dbReference type="Proteomes" id="UP000237000"/>
    </source>
</evidence>
<dbReference type="GO" id="GO:0004386">
    <property type="term" value="F:helicase activity"/>
    <property type="evidence" value="ECO:0007669"/>
    <property type="project" value="InterPro"/>
</dbReference>
<dbReference type="InterPro" id="IPR041677">
    <property type="entry name" value="DNA2/NAM7_AAA_11"/>
</dbReference>
<evidence type="ECO:0000259" key="1">
    <source>
        <dbReference type="Pfam" id="PF13086"/>
    </source>
</evidence>
<dbReference type="InterPro" id="IPR027417">
    <property type="entry name" value="P-loop_NTPase"/>
</dbReference>
<accession>A0A2P5EG91</accession>
<sequence length="216" mass="24553">MNCRTLISTPTNVAISDITTRLVKQASVLTRYSKYGLGNLVMLSSRIEEGDYLFDVLLSHRIDVLNRFFDPKTGWRSSLSSLILFLEDPRRVEYYLENSQIHLPTSILSLPLLKCMSKALTWLSRLNRFMRESAKKIEEVFNKYGIDEGGHYADFNATRKKCISLLKLLSSFDIGDMNAEQFALKNATMIFCTVSNTSKLKNAGSFEVLIVDEADN</sequence>
<dbReference type="PANTHER" id="PTHR10887:SF522">
    <property type="entry name" value="P-LOOP CONTAINING NUCLEOSIDE TRIPHOSPHATE HYDROLASES SUPERFAMILY PROTEIN"/>
    <property type="match status" value="1"/>
</dbReference>